<dbReference type="Pfam" id="PF13358">
    <property type="entry name" value="DDE_3"/>
    <property type="match status" value="1"/>
</dbReference>
<evidence type="ECO:0000313" key="2">
    <source>
        <dbReference type="EMBL" id="GCE92534.1"/>
    </source>
</evidence>
<keyword evidence="3" id="KW-1185">Reference proteome</keyword>
<dbReference type="Gene3D" id="3.30.420.10">
    <property type="entry name" value="Ribonuclease H-like superfamily/Ribonuclease H"/>
    <property type="match status" value="1"/>
</dbReference>
<comment type="caution">
    <text evidence="2">The sequence shown here is derived from an EMBL/GenBank/DDBJ whole genome shotgun (WGS) entry which is preliminary data.</text>
</comment>
<dbReference type="InterPro" id="IPR038717">
    <property type="entry name" value="Tc1-like_DDE_dom"/>
</dbReference>
<evidence type="ECO:0000259" key="1">
    <source>
        <dbReference type="Pfam" id="PF13358"/>
    </source>
</evidence>
<organism evidence="2 3">
    <name type="scientific">Limnospira platensis NIES-46</name>
    <dbReference type="NCBI Taxonomy" id="1236695"/>
    <lineage>
        <taxon>Bacteria</taxon>
        <taxon>Bacillati</taxon>
        <taxon>Cyanobacteriota</taxon>
        <taxon>Cyanophyceae</taxon>
        <taxon>Oscillatoriophycideae</taxon>
        <taxon>Oscillatoriales</taxon>
        <taxon>Sirenicapillariaceae</taxon>
        <taxon>Limnospira</taxon>
    </lineage>
</organism>
<accession>A0A5M3SZK7</accession>
<protein>
    <submittedName>
        <fullName evidence="2">Transposase</fullName>
    </submittedName>
</protein>
<dbReference type="Proteomes" id="UP000326169">
    <property type="component" value="Unassembled WGS sequence"/>
</dbReference>
<reference evidence="2 3" key="1">
    <citation type="journal article" date="2019" name="J Genomics">
        <title>The Draft Genome of a Hydrogen-producing Cyanobacterium, Arthrospira platensis NIES-46.</title>
        <authorList>
            <person name="Suzuki S."/>
            <person name="Yamaguchi H."/>
            <person name="Kawachi M."/>
        </authorList>
    </citation>
    <scope>NUCLEOTIDE SEQUENCE [LARGE SCALE GENOMIC DNA]</scope>
    <source>
        <strain evidence="2 3">NIES-46</strain>
    </source>
</reference>
<gene>
    <name evidence="2" type="ORF">NIES46_05740</name>
</gene>
<feature type="domain" description="Tc1-like transposase DDE" evidence="1">
    <location>
        <begin position="2"/>
        <end position="84"/>
    </location>
</feature>
<dbReference type="PANTHER" id="PTHR46564:SF1">
    <property type="entry name" value="TRANSPOSASE"/>
    <property type="match status" value="1"/>
</dbReference>
<sequence>MKGKDFQDFIEQDLVPRLNPGDVVVMDNLNIHKMEGIEEMITATGARVEYLPPYSPDFNPIEMLRSTVKSVVRMFPTRAMEALEQLIKLALMLMRKNTFKKWFTKCGYCTN</sequence>
<dbReference type="PANTHER" id="PTHR46564">
    <property type="entry name" value="TRANSPOSASE"/>
    <property type="match status" value="1"/>
</dbReference>
<evidence type="ECO:0000313" key="3">
    <source>
        <dbReference type="Proteomes" id="UP000326169"/>
    </source>
</evidence>
<dbReference type="GeneID" id="301681525"/>
<dbReference type="EMBL" id="BIMW01000023">
    <property type="protein sequence ID" value="GCE92534.1"/>
    <property type="molecule type" value="Genomic_DNA"/>
</dbReference>
<dbReference type="InterPro" id="IPR036397">
    <property type="entry name" value="RNaseH_sf"/>
</dbReference>
<name>A0A5M3SZK7_LIMPL</name>
<dbReference type="RefSeq" id="WP_014276129.1">
    <property type="nucleotide sequence ID" value="NZ_BIMW01000023.1"/>
</dbReference>
<proteinExistence type="predicted"/>